<name>A0A0G4EXN3_VITBC</name>
<evidence type="ECO:0000256" key="2">
    <source>
        <dbReference type="ARBA" id="ARBA00023004"/>
    </source>
</evidence>
<evidence type="ECO:0000313" key="7">
    <source>
        <dbReference type="Proteomes" id="UP000041254"/>
    </source>
</evidence>
<dbReference type="InParanoid" id="A0A0G4EXN3"/>
<feature type="region of interest" description="Disordered" evidence="4">
    <location>
        <begin position="1"/>
        <end position="23"/>
    </location>
</feature>
<dbReference type="GO" id="GO:0005506">
    <property type="term" value="F:iron ion binding"/>
    <property type="evidence" value="ECO:0007669"/>
    <property type="project" value="UniProtKB-UniRule"/>
</dbReference>
<dbReference type="EC" id="1.14.11.-" evidence="3"/>
<comment type="subcellular location">
    <subcellularLocation>
        <location evidence="3">Nucleus</location>
    </subcellularLocation>
</comment>
<dbReference type="OMA" id="ANGRCKQ"/>
<evidence type="ECO:0000256" key="1">
    <source>
        <dbReference type="ARBA" id="ARBA00022723"/>
    </source>
</evidence>
<feature type="region of interest" description="Disordered" evidence="4">
    <location>
        <begin position="317"/>
        <end position="347"/>
    </location>
</feature>
<evidence type="ECO:0000256" key="3">
    <source>
        <dbReference type="RuleBase" id="RU366061"/>
    </source>
</evidence>
<feature type="region of interest" description="Disordered" evidence="4">
    <location>
        <begin position="398"/>
        <end position="419"/>
    </location>
</feature>
<evidence type="ECO:0000256" key="4">
    <source>
        <dbReference type="SAM" id="MobiDB-lite"/>
    </source>
</evidence>
<dbReference type="OrthoDB" id="448194at2759"/>
<dbReference type="InterPro" id="IPR039994">
    <property type="entry name" value="NO66-like"/>
</dbReference>
<dbReference type="GO" id="GO:0032453">
    <property type="term" value="F:histone H3K4 demethylase activity"/>
    <property type="evidence" value="ECO:0007669"/>
    <property type="project" value="TreeGrafter"/>
</dbReference>
<dbReference type="InterPro" id="IPR003347">
    <property type="entry name" value="JmjC_dom"/>
</dbReference>
<comment type="function">
    <text evidence="3">Oxygenase that can act as both a histone lysine demethylase and a ribosomal histidine hydroxylase.</text>
</comment>
<reference evidence="6 7" key="1">
    <citation type="submission" date="2014-11" db="EMBL/GenBank/DDBJ databases">
        <authorList>
            <person name="Zhu J."/>
            <person name="Qi W."/>
            <person name="Song R."/>
        </authorList>
    </citation>
    <scope>NUCLEOTIDE SEQUENCE [LARGE SCALE GENOMIC DNA]</scope>
</reference>
<dbReference type="PANTHER" id="PTHR13096:SF8">
    <property type="entry name" value="RIBOSOMAL OXYGENASE 1"/>
    <property type="match status" value="1"/>
</dbReference>
<dbReference type="PROSITE" id="PS51184">
    <property type="entry name" value="JMJC"/>
    <property type="match status" value="1"/>
</dbReference>
<keyword evidence="1 3" id="KW-0479">Metal-binding</keyword>
<feature type="domain" description="JmjC" evidence="5">
    <location>
        <begin position="156"/>
        <end position="291"/>
    </location>
</feature>
<dbReference type="SUPFAM" id="SSF51197">
    <property type="entry name" value="Clavaminate synthase-like"/>
    <property type="match status" value="1"/>
</dbReference>
<dbReference type="AlphaFoldDB" id="A0A0G4EXN3"/>
<keyword evidence="3" id="KW-0539">Nucleus</keyword>
<keyword evidence="3" id="KW-0223">Dioxygenase</keyword>
<evidence type="ECO:0000313" key="6">
    <source>
        <dbReference type="EMBL" id="CEM03369.1"/>
    </source>
</evidence>
<evidence type="ECO:0000259" key="5">
    <source>
        <dbReference type="PROSITE" id="PS51184"/>
    </source>
</evidence>
<dbReference type="EMBL" id="CDMY01000339">
    <property type="protein sequence ID" value="CEM03369.1"/>
    <property type="molecule type" value="Genomic_DNA"/>
</dbReference>
<dbReference type="Gene3D" id="3.90.930.40">
    <property type="match status" value="1"/>
</dbReference>
<dbReference type="VEuPathDB" id="CryptoDB:Vbra_13834"/>
<comment type="cofactor">
    <cofactor evidence="3">
        <name>Fe(2+)</name>
        <dbReference type="ChEBI" id="CHEBI:29033"/>
    </cofactor>
    <text evidence="3">Binds 1 Fe(2+) ion per subunit.</text>
</comment>
<dbReference type="GO" id="GO:0051864">
    <property type="term" value="F:histone H3K36 demethylase activity"/>
    <property type="evidence" value="ECO:0007669"/>
    <property type="project" value="TreeGrafter"/>
</dbReference>
<protein>
    <recommendedName>
        <fullName evidence="3">Bifunctional lysine-specific demethylase and histidyl-hydroxylase</fullName>
        <ecNumber evidence="3">1.14.11.-</ecNumber>
    </recommendedName>
</protein>
<comment type="similarity">
    <text evidence="3">Belongs to the ROX family.</text>
</comment>
<dbReference type="Gene3D" id="2.60.120.650">
    <property type="entry name" value="Cupin"/>
    <property type="match status" value="1"/>
</dbReference>
<keyword evidence="2 3" id="KW-0408">Iron</keyword>
<proteinExistence type="inferred from homology"/>
<dbReference type="Gene3D" id="1.10.10.1500">
    <property type="entry name" value="JmjC domain-containing ribosomal oxygenase (ROX), dimer domain"/>
    <property type="match status" value="1"/>
</dbReference>
<accession>A0A0G4EXN3</accession>
<keyword evidence="3" id="KW-0560">Oxidoreductase</keyword>
<sequence length="559" mass="63280">MVDLRKPSSPVTQRTRRRRAGGDCCCPPVKERLRESLAASPLQGADVLQWLVEPVGIDKFFKCYWANKPLCIKRHDDTYLKNIFSKQQLDSLLKDGLDGRDGGKSGRLQYQSNLIVRKYVDGEAVKYERSGEATFEEVDQKWRDGCTLQLMHPQQFVDPLWKICAKLEELFGCLVGANCYLTPAGTQGLAPHYDDVDVFIMQLEGSKVWRLYECVDGPLPREYSRDYQQHEIGNPILAVTLEPGDVMYFPRGFIHQAIAVGDTFSHHVTVSTYQRSSWADFMSKTVDTALNKLFDSDFAFRKSLPVGWSGYMGPAYDEDNGSGSDLPETKKRKRSSGEAATRATRQRLQHEFGRTYSKLLRRLSATLHINSMDLHEAANEFMIDFQVNRMAPYLPSSAKGAAAGRKRGEATSAEEMETEEMDAATMVAIANLKPSSRIRFRNPSWARMVFDEDQDTEAEGDRTPVILLFSTLKNDRAHHMDGEHTPDPSCLKFPRTEEHVRSLQMLFDWPIRPDGRGGPQQKGPWVHLRDLAFHNFQDAKAFAVALLAESLIDVDQGDK</sequence>
<dbReference type="PANTHER" id="PTHR13096">
    <property type="entry name" value="MINA53 MYC INDUCED NUCLEAR ANTIGEN"/>
    <property type="match status" value="1"/>
</dbReference>
<keyword evidence="7" id="KW-1185">Reference proteome</keyword>
<dbReference type="GO" id="GO:0005730">
    <property type="term" value="C:nucleolus"/>
    <property type="evidence" value="ECO:0007669"/>
    <property type="project" value="TreeGrafter"/>
</dbReference>
<gene>
    <name evidence="6" type="ORF">Vbra_13834</name>
</gene>
<keyword evidence="3" id="KW-0805">Transcription regulation</keyword>
<dbReference type="STRING" id="1169540.A0A0G4EXN3"/>
<organism evidence="6 7">
    <name type="scientific">Vitrella brassicaformis (strain CCMP3155)</name>
    <dbReference type="NCBI Taxonomy" id="1169540"/>
    <lineage>
        <taxon>Eukaryota</taxon>
        <taxon>Sar</taxon>
        <taxon>Alveolata</taxon>
        <taxon>Colpodellida</taxon>
        <taxon>Vitrellaceae</taxon>
        <taxon>Vitrella</taxon>
    </lineage>
</organism>
<dbReference type="Proteomes" id="UP000041254">
    <property type="component" value="Unassembled WGS sequence"/>
</dbReference>
<keyword evidence="3" id="KW-0804">Transcription</keyword>
<dbReference type="Pfam" id="PF08007">
    <property type="entry name" value="JmjC_2"/>
    <property type="match status" value="1"/>
</dbReference>